<comment type="subunit">
    <text evidence="1">Heterodimer of a large and a small subunit.</text>
</comment>
<evidence type="ECO:0000313" key="5">
    <source>
        <dbReference type="EMBL" id="OEH84924.1"/>
    </source>
</evidence>
<dbReference type="GO" id="GO:0046872">
    <property type="term" value="F:metal ion binding"/>
    <property type="evidence" value="ECO:0007669"/>
    <property type="project" value="UniProtKB-KW"/>
</dbReference>
<keyword evidence="3" id="KW-0004">4Fe-4S</keyword>
<feature type="binding site" evidence="3">
    <location>
        <position position="297"/>
    </location>
    <ligand>
        <name>[3Fe-4S] cluster</name>
        <dbReference type="ChEBI" id="CHEBI:21137"/>
    </ligand>
</feature>
<dbReference type="GO" id="GO:0051538">
    <property type="term" value="F:3 iron, 4 sulfur cluster binding"/>
    <property type="evidence" value="ECO:0007669"/>
    <property type="project" value="UniProtKB-KW"/>
</dbReference>
<dbReference type="PANTHER" id="PTHR30013">
    <property type="entry name" value="NIFE / NIFESE HYDROGENASE SMALL SUBUNIT FAMILY MEMBER"/>
    <property type="match status" value="1"/>
</dbReference>
<evidence type="ECO:0000256" key="1">
    <source>
        <dbReference type="ARBA" id="ARBA00011771"/>
    </source>
</evidence>
<dbReference type="GO" id="GO:0051539">
    <property type="term" value="F:4 iron, 4 sulfur cluster binding"/>
    <property type="evidence" value="ECO:0007669"/>
    <property type="project" value="UniProtKB-KW"/>
</dbReference>
<dbReference type="GO" id="GO:0008901">
    <property type="term" value="F:ferredoxin hydrogenase activity"/>
    <property type="evidence" value="ECO:0007669"/>
    <property type="project" value="InterPro"/>
</dbReference>
<reference evidence="5 6" key="1">
    <citation type="submission" date="2016-09" db="EMBL/GenBank/DDBJ databases">
        <title>Desulfuribacillus arsenicus sp. nov., an obligately anaerobic, dissimilatory arsenic- and antimonate-reducing bacterium isolated from anoxic sediments.</title>
        <authorList>
            <person name="Abin C.A."/>
            <person name="Hollibaugh J.T."/>
        </authorList>
    </citation>
    <scope>NUCLEOTIDE SEQUENCE [LARGE SCALE GENOMIC DNA]</scope>
    <source>
        <strain evidence="5 6">MLFW-2</strain>
    </source>
</reference>
<feature type="binding site" evidence="3">
    <location>
        <position position="49"/>
    </location>
    <ligand>
        <name>[4Fe-4S] cluster</name>
        <dbReference type="ChEBI" id="CHEBI:49883"/>
        <label>1</label>
    </ligand>
</feature>
<gene>
    <name evidence="5" type="ORF">BHU72_06955</name>
</gene>
<sequence>MNMKRRDFIKWVTASAAVLGIGSWELARIKEVLASMNTTPIVWLQAAGCSGCTISFLNMVDDTINQSANGVSKVDQILINQIELDYHQDLMVASGNEAIQRLLDKTTGDGNFILIVEGAIPTAANGMYCVIGERNGQPWTAQQAVIDLGTKAKHIIAVGTCASSRGVSGAGTNMTQARSVEEVLGSSHVNKIYNLPGCPVHPYIIGETIVKLLAGDAITRDTKRRPLGSYNAKKHHDDSNCPLKGRSKTKKLGVCGNCFDEMGCKGKHDETKMSCYTRRWGTNWSNKRGCFGTGNMCIGCSSTAFPFAQIYQTKVDD</sequence>
<dbReference type="Pfam" id="PF01058">
    <property type="entry name" value="Oxidored_q6"/>
    <property type="match status" value="1"/>
</dbReference>
<dbReference type="Gene3D" id="3.40.50.700">
    <property type="entry name" value="NADH:ubiquinone oxidoreductase-like, 20kDa subunit"/>
    <property type="match status" value="1"/>
</dbReference>
<proteinExistence type="predicted"/>
<feature type="binding site" evidence="3">
    <location>
        <position position="258"/>
    </location>
    <ligand>
        <name>[4Fe-4S] cluster</name>
        <dbReference type="ChEBI" id="CHEBI:49883"/>
        <label>2</label>
    </ligand>
</feature>
<organism evidence="5 6">
    <name type="scientific">Desulfuribacillus stibiiarsenatis</name>
    <dbReference type="NCBI Taxonomy" id="1390249"/>
    <lineage>
        <taxon>Bacteria</taxon>
        <taxon>Bacillati</taxon>
        <taxon>Bacillota</taxon>
        <taxon>Desulfuribacillia</taxon>
        <taxon>Desulfuribacillales</taxon>
        <taxon>Desulfuribacillaceae</taxon>
        <taxon>Desulfuribacillus</taxon>
    </lineage>
</organism>
<dbReference type="InterPro" id="IPR037024">
    <property type="entry name" value="NiFe_Hase_small_N_sf"/>
</dbReference>
<comment type="caution">
    <text evidence="5">The sequence shown here is derived from an EMBL/GenBank/DDBJ whole genome shotgun (WGS) entry which is preliminary data.</text>
</comment>
<feature type="binding site" evidence="3">
    <location>
        <position position="300"/>
    </location>
    <ligand>
        <name>[3Fe-4S] cluster</name>
        <dbReference type="ChEBI" id="CHEBI:21137"/>
    </ligand>
</feature>
<dbReference type="EMBL" id="MJAT01000035">
    <property type="protein sequence ID" value="OEH84924.1"/>
    <property type="molecule type" value="Genomic_DNA"/>
</dbReference>
<dbReference type="STRING" id="1390249.BHU72_06955"/>
<evidence type="ECO:0000259" key="4">
    <source>
        <dbReference type="Pfam" id="PF01058"/>
    </source>
</evidence>
<dbReference type="Proteomes" id="UP000095255">
    <property type="component" value="Unassembled WGS sequence"/>
</dbReference>
<dbReference type="Gene3D" id="4.10.480.10">
    <property type="entry name" value="Cytochrome-c3 hydrogenase, C-terminal domain"/>
    <property type="match status" value="1"/>
</dbReference>
<feature type="binding site" evidence="3">
    <location>
        <position position="52"/>
    </location>
    <ligand>
        <name>[4Fe-4S] cluster</name>
        <dbReference type="ChEBI" id="CHEBI:49883"/>
        <label>1</label>
    </ligand>
</feature>
<dbReference type="GO" id="GO:0044569">
    <property type="term" value="C:[Ni-Fe] hydrogenase complex"/>
    <property type="evidence" value="ECO:0007669"/>
    <property type="project" value="TreeGrafter"/>
</dbReference>
<feature type="binding site" evidence="3">
    <location>
        <position position="161"/>
    </location>
    <ligand>
        <name>[4Fe-4S] cluster</name>
        <dbReference type="ChEBI" id="CHEBI:49883"/>
        <label>1</label>
    </ligand>
</feature>
<dbReference type="OrthoDB" id="9766729at2"/>
<dbReference type="AlphaFoldDB" id="A0A1E5L4B1"/>
<feature type="binding site" evidence="3">
    <location>
        <position position="241"/>
    </location>
    <ligand>
        <name>[4Fe-4S] cluster</name>
        <dbReference type="ChEBI" id="CHEBI:49883"/>
        <label>2</label>
    </ligand>
</feature>
<evidence type="ECO:0000256" key="3">
    <source>
        <dbReference type="PIRSR" id="PIRSR000310-1"/>
    </source>
</evidence>
<feature type="domain" description="NADH:ubiquinone oxidoreductase-like 20kDa subunit" evidence="4">
    <location>
        <begin position="49"/>
        <end position="212"/>
    </location>
</feature>
<dbReference type="InterPro" id="IPR001821">
    <property type="entry name" value="NiFe_hydrogenase_ssu"/>
</dbReference>
<keyword evidence="3" id="KW-0479">Metal-binding</keyword>
<dbReference type="GO" id="GO:0016020">
    <property type="term" value="C:membrane"/>
    <property type="evidence" value="ECO:0007669"/>
    <property type="project" value="TreeGrafter"/>
</dbReference>
<feature type="binding site" evidence="3">
    <location>
        <position position="198"/>
    </location>
    <ligand>
        <name>[4Fe-4S] cluster</name>
        <dbReference type="ChEBI" id="CHEBI:49883"/>
        <label>1</label>
    </ligand>
</feature>
<dbReference type="InterPro" id="IPR037148">
    <property type="entry name" value="NiFe-Hase_small_C_sf"/>
</dbReference>
<keyword evidence="3" id="KW-0408">Iron</keyword>
<keyword evidence="3" id="KW-0003">3Fe-4S</keyword>
<dbReference type="PIRSF" id="PIRSF000310">
    <property type="entry name" value="NiFe_hyd_ssu"/>
    <property type="match status" value="1"/>
</dbReference>
<dbReference type="RefSeq" id="WP_069702659.1">
    <property type="nucleotide sequence ID" value="NZ_MJAT01000035.1"/>
</dbReference>
<dbReference type="GO" id="GO:0009375">
    <property type="term" value="C:ferredoxin hydrogenase complex"/>
    <property type="evidence" value="ECO:0007669"/>
    <property type="project" value="InterPro"/>
</dbReference>
<evidence type="ECO:0000256" key="2">
    <source>
        <dbReference type="ARBA" id="ARBA00023002"/>
    </source>
</evidence>
<name>A0A1E5L4B1_9FIRM</name>
<dbReference type="PRINTS" id="PR00614">
    <property type="entry name" value="NIHGNASESMLL"/>
</dbReference>
<feature type="binding site" evidence="3">
    <location>
        <position position="235"/>
    </location>
    <ligand>
        <name>[4Fe-4S] cluster</name>
        <dbReference type="ChEBI" id="CHEBI:49883"/>
        <label>2</label>
    </ligand>
</feature>
<dbReference type="SUPFAM" id="SSF56770">
    <property type="entry name" value="HydA/Nqo6-like"/>
    <property type="match status" value="1"/>
</dbReference>
<accession>A0A1E5L4B1</accession>
<evidence type="ECO:0000313" key="6">
    <source>
        <dbReference type="Proteomes" id="UP000095255"/>
    </source>
</evidence>
<dbReference type="InterPro" id="IPR006137">
    <property type="entry name" value="NADH_UbQ_OxRdtase-like_20kDa"/>
</dbReference>
<dbReference type="GO" id="GO:0009055">
    <property type="term" value="F:electron transfer activity"/>
    <property type="evidence" value="ECO:0007669"/>
    <property type="project" value="TreeGrafter"/>
</dbReference>
<keyword evidence="3" id="KW-0411">Iron-sulfur</keyword>
<keyword evidence="6" id="KW-1185">Reference proteome</keyword>
<dbReference type="InterPro" id="IPR006311">
    <property type="entry name" value="TAT_signal"/>
</dbReference>
<feature type="binding site" evidence="3">
    <location>
        <position position="264"/>
    </location>
    <ligand>
        <name>[4Fe-4S] cluster</name>
        <dbReference type="ChEBI" id="CHEBI:49883"/>
        <label>2</label>
    </ligand>
</feature>
<dbReference type="GO" id="GO:0009061">
    <property type="term" value="P:anaerobic respiration"/>
    <property type="evidence" value="ECO:0007669"/>
    <property type="project" value="TreeGrafter"/>
</dbReference>
<protein>
    <recommendedName>
        <fullName evidence="4">NADH:ubiquinone oxidoreductase-like 20kDa subunit domain-containing protein</fullName>
    </recommendedName>
</protein>
<dbReference type="PROSITE" id="PS51318">
    <property type="entry name" value="TAT"/>
    <property type="match status" value="1"/>
</dbReference>
<feature type="binding site" evidence="3">
    <location>
        <position position="275"/>
    </location>
    <ligand>
        <name>[3Fe-4S] cluster</name>
        <dbReference type="ChEBI" id="CHEBI:21137"/>
    </ligand>
</feature>
<dbReference type="PANTHER" id="PTHR30013:SF5">
    <property type="entry name" value="HYDROGENASE SMALL SUBUNIT"/>
    <property type="match status" value="1"/>
</dbReference>
<keyword evidence="2" id="KW-0560">Oxidoreductase</keyword>